<name>A0A0L0F4Y0_9EUKA</name>
<dbReference type="RefSeq" id="XP_014145165.1">
    <property type="nucleotide sequence ID" value="XM_014289690.1"/>
</dbReference>
<proteinExistence type="predicted"/>
<dbReference type="AlphaFoldDB" id="A0A0L0F4Y0"/>
<dbReference type="EMBL" id="KQ249159">
    <property type="protein sequence ID" value="KNC71263.1"/>
    <property type="molecule type" value="Genomic_DNA"/>
</dbReference>
<keyword evidence="1" id="KW-1133">Transmembrane helix</keyword>
<feature type="non-terminal residue" evidence="2">
    <location>
        <position position="1"/>
    </location>
</feature>
<accession>A0A0L0F4Y0</accession>
<feature type="transmembrane region" description="Helical" evidence="1">
    <location>
        <begin position="66"/>
        <end position="87"/>
    </location>
</feature>
<evidence type="ECO:0000313" key="2">
    <source>
        <dbReference type="EMBL" id="KNC71263.1"/>
    </source>
</evidence>
<keyword evidence="1" id="KW-0812">Transmembrane</keyword>
<organism evidence="2 3">
    <name type="scientific">Sphaeroforma arctica JP610</name>
    <dbReference type="NCBI Taxonomy" id="667725"/>
    <lineage>
        <taxon>Eukaryota</taxon>
        <taxon>Ichthyosporea</taxon>
        <taxon>Ichthyophonida</taxon>
        <taxon>Sphaeroforma</taxon>
    </lineage>
</organism>
<reference evidence="2 3" key="1">
    <citation type="submission" date="2011-02" db="EMBL/GenBank/DDBJ databases">
        <title>The Genome Sequence of Sphaeroforma arctica JP610.</title>
        <authorList>
            <consortium name="The Broad Institute Genome Sequencing Platform"/>
            <person name="Russ C."/>
            <person name="Cuomo C."/>
            <person name="Young S.K."/>
            <person name="Zeng Q."/>
            <person name="Gargeya S."/>
            <person name="Alvarado L."/>
            <person name="Berlin A."/>
            <person name="Chapman S.B."/>
            <person name="Chen Z."/>
            <person name="Freedman E."/>
            <person name="Gellesch M."/>
            <person name="Goldberg J."/>
            <person name="Griggs A."/>
            <person name="Gujja S."/>
            <person name="Heilman E."/>
            <person name="Heiman D."/>
            <person name="Howarth C."/>
            <person name="Mehta T."/>
            <person name="Neiman D."/>
            <person name="Pearson M."/>
            <person name="Roberts A."/>
            <person name="Saif S."/>
            <person name="Shea T."/>
            <person name="Shenoy N."/>
            <person name="Sisk P."/>
            <person name="Stolte C."/>
            <person name="Sykes S."/>
            <person name="White J."/>
            <person name="Yandava C."/>
            <person name="Burger G."/>
            <person name="Gray M.W."/>
            <person name="Holland P.W.H."/>
            <person name="King N."/>
            <person name="Lang F.B.F."/>
            <person name="Roger A.J."/>
            <person name="Ruiz-Trillo I."/>
            <person name="Haas B."/>
            <person name="Nusbaum C."/>
            <person name="Birren B."/>
        </authorList>
    </citation>
    <scope>NUCLEOTIDE SEQUENCE [LARGE SCALE GENOMIC DNA]</scope>
    <source>
        <strain evidence="2 3">JP610</strain>
    </source>
</reference>
<keyword evidence="1" id="KW-0472">Membrane</keyword>
<gene>
    <name evidence="2" type="ORF">SARC_16197</name>
</gene>
<sequence>CFLASFRSQAYRPAKSWRFYIDKTIFLAVWLLVSLTLSVFKHIKTVSSVDTLSPATEKFEKLNNALYGWSNLLVYVYCLAVLGIAYITNKAMRGEWNYGVRHRYAPC</sequence>
<protein>
    <submittedName>
        <fullName evidence="2">Uncharacterized protein</fullName>
    </submittedName>
</protein>
<dbReference type="GeneID" id="25916701"/>
<evidence type="ECO:0000256" key="1">
    <source>
        <dbReference type="SAM" id="Phobius"/>
    </source>
</evidence>
<keyword evidence="3" id="KW-1185">Reference proteome</keyword>
<dbReference type="Proteomes" id="UP000054560">
    <property type="component" value="Unassembled WGS sequence"/>
</dbReference>
<feature type="transmembrane region" description="Helical" evidence="1">
    <location>
        <begin position="20"/>
        <end position="40"/>
    </location>
</feature>
<evidence type="ECO:0000313" key="3">
    <source>
        <dbReference type="Proteomes" id="UP000054560"/>
    </source>
</evidence>